<evidence type="ECO:0000256" key="8">
    <source>
        <dbReference type="SAM" id="MobiDB-lite"/>
    </source>
</evidence>
<feature type="domain" description="Mechanosensitive ion channel inner membrane" evidence="12">
    <location>
        <begin position="570"/>
        <end position="924"/>
    </location>
</feature>
<feature type="transmembrane region" description="Helical" evidence="9">
    <location>
        <begin position="696"/>
        <end position="713"/>
    </location>
</feature>
<reference evidence="16" key="1">
    <citation type="journal article" date="2019" name="Int. J. Syst. Evol. Microbiol.">
        <title>The Global Catalogue of Microorganisms (GCM) 10K type strain sequencing project: providing services to taxonomists for standard genome sequencing and annotation.</title>
        <authorList>
            <consortium name="The Broad Institute Genomics Platform"/>
            <consortium name="The Broad Institute Genome Sequencing Center for Infectious Disease"/>
            <person name="Wu L."/>
            <person name="Ma J."/>
        </authorList>
    </citation>
    <scope>NUCLEOTIDE SEQUENCE [LARGE SCALE GENOMIC DNA]</scope>
    <source>
        <strain evidence="16">JCM 17555</strain>
    </source>
</reference>
<evidence type="ECO:0000256" key="7">
    <source>
        <dbReference type="SAM" id="Coils"/>
    </source>
</evidence>
<feature type="domain" description="Mechanosensitive ion channel MscS C-terminal" evidence="14">
    <location>
        <begin position="1103"/>
        <end position="1184"/>
    </location>
</feature>
<comment type="caution">
    <text evidence="15">The sequence shown here is derived from an EMBL/GenBank/DDBJ whole genome shotgun (WGS) entry which is preliminary data.</text>
</comment>
<dbReference type="InterPro" id="IPR024393">
    <property type="entry name" value="MscS_porin"/>
</dbReference>
<organism evidence="15 16">
    <name type="scientific">Allohahella marinimesophila</name>
    <dbReference type="NCBI Taxonomy" id="1054972"/>
    <lineage>
        <taxon>Bacteria</taxon>
        <taxon>Pseudomonadati</taxon>
        <taxon>Pseudomonadota</taxon>
        <taxon>Gammaproteobacteria</taxon>
        <taxon>Oceanospirillales</taxon>
        <taxon>Hahellaceae</taxon>
        <taxon>Allohahella</taxon>
    </lineage>
</organism>
<dbReference type="PANTHER" id="PTHR30347:SF1">
    <property type="entry name" value="MECHANOSENSITIVE CHANNEL MSCK"/>
    <property type="match status" value="1"/>
</dbReference>
<keyword evidence="16" id="KW-1185">Reference proteome</keyword>
<dbReference type="SUPFAM" id="SSF82861">
    <property type="entry name" value="Mechanosensitive channel protein MscS (YggB), transmembrane region"/>
    <property type="match status" value="1"/>
</dbReference>
<keyword evidence="7" id="KW-0175">Coiled coil</keyword>
<evidence type="ECO:0000259" key="11">
    <source>
        <dbReference type="Pfam" id="PF00924"/>
    </source>
</evidence>
<feature type="transmembrane region" description="Helical" evidence="9">
    <location>
        <begin position="986"/>
        <end position="1004"/>
    </location>
</feature>
<evidence type="ECO:0000259" key="14">
    <source>
        <dbReference type="Pfam" id="PF21082"/>
    </source>
</evidence>
<feature type="coiled-coil region" evidence="7">
    <location>
        <begin position="157"/>
        <end position="191"/>
    </location>
</feature>
<dbReference type="InterPro" id="IPR010920">
    <property type="entry name" value="LSM_dom_sf"/>
</dbReference>
<gene>
    <name evidence="15" type="primary">mscM</name>
    <name evidence="15" type="ORF">GCM10022278_06140</name>
</gene>
<feature type="domain" description="Mechanosensitive ion channel MscS porin" evidence="13">
    <location>
        <begin position="61"/>
        <end position="208"/>
    </location>
</feature>
<comment type="subcellular location">
    <subcellularLocation>
        <location evidence="1">Cell membrane</location>
        <topology evidence="1">Multi-pass membrane protein</topology>
    </subcellularLocation>
</comment>
<dbReference type="InterPro" id="IPR011014">
    <property type="entry name" value="MscS_channel_TM-2"/>
</dbReference>
<feature type="chain" id="PRO_5045825027" evidence="10">
    <location>
        <begin position="22"/>
        <end position="1221"/>
    </location>
</feature>
<evidence type="ECO:0000256" key="4">
    <source>
        <dbReference type="ARBA" id="ARBA00022692"/>
    </source>
</evidence>
<dbReference type="SUPFAM" id="SSF50182">
    <property type="entry name" value="Sm-like ribonucleoproteins"/>
    <property type="match status" value="1"/>
</dbReference>
<evidence type="ECO:0000256" key="3">
    <source>
        <dbReference type="ARBA" id="ARBA00022475"/>
    </source>
</evidence>
<keyword evidence="10" id="KW-0732">Signal</keyword>
<dbReference type="InterPro" id="IPR011066">
    <property type="entry name" value="MscS_channel_C_sf"/>
</dbReference>
<dbReference type="Gene3D" id="2.30.30.60">
    <property type="match status" value="1"/>
</dbReference>
<feature type="signal peptide" evidence="10">
    <location>
        <begin position="1"/>
        <end position="21"/>
    </location>
</feature>
<evidence type="ECO:0000313" key="16">
    <source>
        <dbReference type="Proteomes" id="UP001501337"/>
    </source>
</evidence>
<feature type="region of interest" description="Disordered" evidence="8">
    <location>
        <begin position="26"/>
        <end position="49"/>
    </location>
</feature>
<dbReference type="Pfam" id="PF12795">
    <property type="entry name" value="MscS_porin"/>
    <property type="match status" value="1"/>
</dbReference>
<evidence type="ECO:0000259" key="13">
    <source>
        <dbReference type="Pfam" id="PF12795"/>
    </source>
</evidence>
<feature type="transmembrane region" description="Helical" evidence="9">
    <location>
        <begin position="613"/>
        <end position="632"/>
    </location>
</feature>
<dbReference type="Proteomes" id="UP001501337">
    <property type="component" value="Unassembled WGS sequence"/>
</dbReference>
<keyword evidence="3" id="KW-1003">Cell membrane</keyword>
<dbReference type="InterPro" id="IPR006685">
    <property type="entry name" value="MscS_channel_2nd"/>
</dbReference>
<dbReference type="Gene3D" id="1.10.287.1260">
    <property type="match status" value="1"/>
</dbReference>
<proteinExistence type="inferred from homology"/>
<comment type="similarity">
    <text evidence="2">Belongs to the MscS (TC 1.A.23) family.</text>
</comment>
<feature type="transmembrane region" description="Helical" evidence="9">
    <location>
        <begin position="644"/>
        <end position="662"/>
    </location>
</feature>
<evidence type="ECO:0000313" key="15">
    <source>
        <dbReference type="EMBL" id="GAA3949779.1"/>
    </source>
</evidence>
<dbReference type="Pfam" id="PF00924">
    <property type="entry name" value="MS_channel_2nd"/>
    <property type="match status" value="1"/>
</dbReference>
<keyword evidence="4 9" id="KW-0812">Transmembrane</keyword>
<feature type="transmembrane region" description="Helical" evidence="9">
    <location>
        <begin position="725"/>
        <end position="743"/>
    </location>
</feature>
<feature type="domain" description="Mechanosensitive ion channel MscS" evidence="11">
    <location>
        <begin position="1028"/>
        <end position="1093"/>
    </location>
</feature>
<dbReference type="RefSeq" id="WP_344803788.1">
    <property type="nucleotide sequence ID" value="NZ_BAABBO010000001.1"/>
</dbReference>
<evidence type="ECO:0000256" key="6">
    <source>
        <dbReference type="ARBA" id="ARBA00023136"/>
    </source>
</evidence>
<feature type="transmembrane region" description="Helical" evidence="9">
    <location>
        <begin position="1010"/>
        <end position="1040"/>
    </location>
</feature>
<evidence type="ECO:0000256" key="1">
    <source>
        <dbReference type="ARBA" id="ARBA00004651"/>
    </source>
</evidence>
<sequence length="1221" mass="135755">MHRLVVAVIFGLTLLAGQLAAAPPAAPTQIRDSDDSASPAQRAARDDVPSKAEIEAIKARIEARDIAEAEKQTLLERLEKTSVFKKQARTDRKQADEYQDRLDHGPEDLKTRELVTKTLQREKEPDLIAQDDALSAPLSDLEPAQIDELQQTLSGRLVKSETELQQLNSHLEDLTEELTELRARPDDARRELSEINDRLTRIDIALQTYDGQADTPTVEKAYSALVEDEGADDSADAPMAQTLSAFESLTERWALAAEALALSEKADRNQIELASQSLRGDLIEADRTLTAIKAERLTKLVRVLQQRIAELNIEEASRLKEDVKSDVQASGQKLGLADKVISRNQQTNLALSDDLLQRTQSTEVIDRNVAAANDELADIRERFRYTRSKVEVAGLSQALGQILLEERRQLREPRLQEARALTSQDLIARAGLSQIQNAEMRRDLRDLEDFAERLYRREKLKPAEMEQAEFVDMMIPVLETRRSILDELTSADQSYLQSLSELDYMLTQLDDVGESYQAFINERLLWIRSSPVVDGGMLLGIGTQVRELMRFQHWRGLLVDIRESLSAGLVWWVVAFLAFAAYLRRYSLKVMLRNYAVPLGRLSTDSFAWSAKALLVTILLALPWPVIFWSISMALEQTPLQSRPAVALTAALHGMVSLLFYLQVIRMLCVPDGIAVAHLRWPREHVEMIYRDLNRFLYLVLPLILVASFIINFDFGSGVGALPNLVPLLSLTALGYALVKLFSRDRGVIRIYLRYRHREASSRAHRFLIVSSILIPAALGGTALLGYLYTVGTVFVLISDTIFLLVALLVVHLLMVRGIILTQRKVAYKRAIEKRNAARLTARAAALPVTAPDEHEAVRNPEITAAVEAAVEAGQESGLDIAVLSKGMRELLSTVMLAAGAFGLWFIWEDVLPAFNIFEEVAIWQYTEGTGEEARIVPVTLFDLGLSIFVIVLTIFAARRIPALLEFAVLQRLAMGPGGSYTIRTLAGYLVVGIGIIVALAQVGANWSQIGWMAAALSVGIGFGLQEIVANFISGLIILFERPIRVGDVVTVGDTDGVVTRIKIRATTIRNWDNKELLVPNKEFITSRLLNWTLTDETTRLLIPVGIAYGSDPRKAMQIISDVATSHPNVLTEPAPLVTFEAFGDSALQIFLRAFVGELALRLPVATELITQIYEALNEAEISIAYPQRDVHLSTSQPLEMRVLRSGRLDESGKVVESSAT</sequence>
<dbReference type="InterPro" id="IPR025692">
    <property type="entry name" value="MscS_IM_dom1"/>
</dbReference>
<protein>
    <submittedName>
        <fullName evidence="15">Miniconductance mechanosensitive channel MscM</fullName>
    </submittedName>
</protein>
<evidence type="ECO:0000256" key="2">
    <source>
        <dbReference type="ARBA" id="ARBA00008017"/>
    </source>
</evidence>
<dbReference type="Pfam" id="PF21082">
    <property type="entry name" value="MS_channel_3rd"/>
    <property type="match status" value="1"/>
</dbReference>
<dbReference type="InterPro" id="IPR023408">
    <property type="entry name" value="MscS_beta-dom_sf"/>
</dbReference>
<evidence type="ECO:0000259" key="12">
    <source>
        <dbReference type="Pfam" id="PF12794"/>
    </source>
</evidence>
<dbReference type="Pfam" id="PF12794">
    <property type="entry name" value="MscS_TM"/>
    <property type="match status" value="1"/>
</dbReference>
<feature type="transmembrane region" description="Helical" evidence="9">
    <location>
        <begin position="565"/>
        <end position="583"/>
    </location>
</feature>
<feature type="transmembrane region" description="Helical" evidence="9">
    <location>
        <begin position="795"/>
        <end position="820"/>
    </location>
</feature>
<dbReference type="PANTHER" id="PTHR30347">
    <property type="entry name" value="POTASSIUM CHANNEL RELATED"/>
    <property type="match status" value="1"/>
</dbReference>
<dbReference type="InterPro" id="IPR052702">
    <property type="entry name" value="MscS-like_channel"/>
</dbReference>
<keyword evidence="5 9" id="KW-1133">Transmembrane helix</keyword>
<keyword evidence="6 9" id="KW-0472">Membrane</keyword>
<evidence type="ECO:0000256" key="5">
    <source>
        <dbReference type="ARBA" id="ARBA00022989"/>
    </source>
</evidence>
<accession>A0ABP7NNI6</accession>
<dbReference type="SUPFAM" id="SSF82689">
    <property type="entry name" value="Mechanosensitive channel protein MscS (YggB), C-terminal domain"/>
    <property type="match status" value="1"/>
</dbReference>
<name>A0ABP7NNI6_9GAMM</name>
<dbReference type="EMBL" id="BAABBO010000001">
    <property type="protein sequence ID" value="GAA3949779.1"/>
    <property type="molecule type" value="Genomic_DNA"/>
</dbReference>
<feature type="transmembrane region" description="Helical" evidence="9">
    <location>
        <begin position="944"/>
        <end position="965"/>
    </location>
</feature>
<evidence type="ECO:0000256" key="9">
    <source>
        <dbReference type="SAM" id="Phobius"/>
    </source>
</evidence>
<dbReference type="InterPro" id="IPR049278">
    <property type="entry name" value="MS_channel_C"/>
</dbReference>
<dbReference type="Gene3D" id="3.30.70.100">
    <property type="match status" value="1"/>
</dbReference>
<feature type="transmembrane region" description="Helical" evidence="9">
    <location>
        <begin position="891"/>
        <end position="908"/>
    </location>
</feature>
<evidence type="ECO:0000256" key="10">
    <source>
        <dbReference type="SAM" id="SignalP"/>
    </source>
</evidence>
<feature type="transmembrane region" description="Helical" evidence="9">
    <location>
        <begin position="764"/>
        <end position="789"/>
    </location>
</feature>